<feature type="region of interest" description="Disordered" evidence="1">
    <location>
        <begin position="608"/>
        <end position="630"/>
    </location>
</feature>
<evidence type="ECO:0000313" key="4">
    <source>
        <dbReference type="Proteomes" id="UP000005206"/>
    </source>
</evidence>
<proteinExistence type="predicted"/>
<dbReference type="PANTHER" id="PTHR24359">
    <property type="entry name" value="SERINE/THREONINE-PROTEIN KINASE SBK1"/>
    <property type="match status" value="1"/>
</dbReference>
<organism evidence="3 4">
    <name type="scientific">Fusarium vanettenii (strain ATCC MYA-4622 / CBS 123669 / FGSC 9596 / NRRL 45880 / 77-13-4)</name>
    <name type="common">Fusarium solani subsp. pisi</name>
    <dbReference type="NCBI Taxonomy" id="660122"/>
    <lineage>
        <taxon>Eukaryota</taxon>
        <taxon>Fungi</taxon>
        <taxon>Dikarya</taxon>
        <taxon>Ascomycota</taxon>
        <taxon>Pezizomycotina</taxon>
        <taxon>Sordariomycetes</taxon>
        <taxon>Hypocreomycetidae</taxon>
        <taxon>Hypocreales</taxon>
        <taxon>Nectriaceae</taxon>
        <taxon>Fusarium</taxon>
        <taxon>Fusarium solani species complex</taxon>
        <taxon>Fusarium vanettenii</taxon>
    </lineage>
</organism>
<dbReference type="InParanoid" id="C7ZP58"/>
<dbReference type="RefSeq" id="XP_003040004.1">
    <property type="nucleotide sequence ID" value="XM_003039958.1"/>
</dbReference>
<evidence type="ECO:0000259" key="2">
    <source>
        <dbReference type="PROSITE" id="PS50011"/>
    </source>
</evidence>
<dbReference type="VEuPathDB" id="FungiDB:NECHADRAFT_85604"/>
<dbReference type="Pfam" id="PF00069">
    <property type="entry name" value="Pkinase"/>
    <property type="match status" value="1"/>
</dbReference>
<evidence type="ECO:0000256" key="1">
    <source>
        <dbReference type="SAM" id="MobiDB-lite"/>
    </source>
</evidence>
<dbReference type="InterPro" id="IPR011009">
    <property type="entry name" value="Kinase-like_dom_sf"/>
</dbReference>
<dbReference type="EMBL" id="GG698970">
    <property type="protein sequence ID" value="EEU34291.1"/>
    <property type="molecule type" value="Genomic_DNA"/>
</dbReference>
<dbReference type="Proteomes" id="UP000005206">
    <property type="component" value="Chromosome 10"/>
</dbReference>
<feature type="region of interest" description="Disordered" evidence="1">
    <location>
        <begin position="22"/>
        <end position="45"/>
    </location>
</feature>
<dbReference type="GO" id="GO:0005524">
    <property type="term" value="F:ATP binding"/>
    <property type="evidence" value="ECO:0007669"/>
    <property type="project" value="InterPro"/>
</dbReference>
<reference evidence="3 4" key="1">
    <citation type="journal article" date="2009" name="PLoS Genet.">
        <title>The genome of Nectria haematococca: contribution of supernumerary chromosomes to gene expansion.</title>
        <authorList>
            <person name="Coleman J.J."/>
            <person name="Rounsley S.D."/>
            <person name="Rodriguez-Carres M."/>
            <person name="Kuo A."/>
            <person name="Wasmann C.C."/>
            <person name="Grimwood J."/>
            <person name="Schmutz J."/>
            <person name="Taga M."/>
            <person name="White G.J."/>
            <person name="Zhou S."/>
            <person name="Schwartz D.C."/>
            <person name="Freitag M."/>
            <person name="Ma L.J."/>
            <person name="Danchin E.G."/>
            <person name="Henrissat B."/>
            <person name="Coutinho P.M."/>
            <person name="Nelson D.R."/>
            <person name="Straney D."/>
            <person name="Napoli C.A."/>
            <person name="Barker B.M."/>
            <person name="Gribskov M."/>
            <person name="Rep M."/>
            <person name="Kroken S."/>
            <person name="Molnar I."/>
            <person name="Rensing C."/>
            <person name="Kennell J.C."/>
            <person name="Zamora J."/>
            <person name="Farman M.L."/>
            <person name="Selker E.U."/>
            <person name="Salamov A."/>
            <person name="Shapiro H."/>
            <person name="Pangilinan J."/>
            <person name="Lindquist E."/>
            <person name="Lamers C."/>
            <person name="Grigoriev I.V."/>
            <person name="Geiser D.M."/>
            <person name="Covert S.F."/>
            <person name="Temporini E."/>
            <person name="Vanetten H.D."/>
        </authorList>
    </citation>
    <scope>NUCLEOTIDE SEQUENCE [LARGE SCALE GENOMIC DNA]</scope>
    <source>
        <strain evidence="4">ATCC MYA-4622 / CBS 123669 / FGSC 9596 / NRRL 45880 / 77-13-4</strain>
    </source>
</reference>
<dbReference type="SUPFAM" id="SSF56112">
    <property type="entry name" value="Protein kinase-like (PK-like)"/>
    <property type="match status" value="1"/>
</dbReference>
<dbReference type="GeneID" id="9677643"/>
<feature type="compositionally biased region" description="Basic and acidic residues" evidence="1">
    <location>
        <begin position="32"/>
        <end position="44"/>
    </location>
</feature>
<dbReference type="OMA" id="NEIECSK"/>
<dbReference type="GO" id="GO:0004674">
    <property type="term" value="F:protein serine/threonine kinase activity"/>
    <property type="evidence" value="ECO:0007669"/>
    <property type="project" value="TreeGrafter"/>
</dbReference>
<dbReference type="InterPro" id="IPR000719">
    <property type="entry name" value="Prot_kinase_dom"/>
</dbReference>
<evidence type="ECO:0000313" key="3">
    <source>
        <dbReference type="EMBL" id="EEU34291.1"/>
    </source>
</evidence>
<name>C7ZP58_FUSV7</name>
<dbReference type="KEGG" id="nhe:NECHADRAFT_85604"/>
<dbReference type="HOGENOM" id="CLU_026308_0_0_1"/>
<accession>C7ZP58</accession>
<feature type="domain" description="Protein kinase" evidence="2">
    <location>
        <begin position="253"/>
        <end position="559"/>
    </location>
</feature>
<dbReference type="eggNOG" id="KOG0593">
    <property type="taxonomic scope" value="Eukaryota"/>
</dbReference>
<gene>
    <name evidence="3" type="ORF">NECHADRAFT_85604</name>
</gene>
<dbReference type="OrthoDB" id="1046782at2759"/>
<dbReference type="PANTHER" id="PTHR24359:SF37">
    <property type="entry name" value="PROTEIN KINASE DOMAIN-CONTAINING PROTEIN"/>
    <property type="match status" value="1"/>
</dbReference>
<dbReference type="SMART" id="SM00220">
    <property type="entry name" value="S_TKc"/>
    <property type="match status" value="1"/>
</dbReference>
<dbReference type="PROSITE" id="PS50011">
    <property type="entry name" value="PROTEIN_KINASE_DOM"/>
    <property type="match status" value="1"/>
</dbReference>
<feature type="region of interest" description="Disordered" evidence="1">
    <location>
        <begin position="669"/>
        <end position="693"/>
    </location>
</feature>
<keyword evidence="4" id="KW-1185">Reference proteome</keyword>
<feature type="compositionally biased region" description="Polar residues" evidence="1">
    <location>
        <begin position="680"/>
        <end position="693"/>
    </location>
</feature>
<dbReference type="AlphaFoldDB" id="C7ZP58"/>
<sequence length="713" mass="81629">MTTTASYERPPVEVALLRGALSPELQPGGGERPLRHSEISERESATTFQTVSDMGHRDWIKSLRDGKASATLSENLWKPIKVEVSSIRSELNKACVKPARHLGSEHAFLPLGHLLRILSPKNVDGLLRQKFPGDLERFDHQVYGKNGDPKRLKIMGTLILMENLEFLRDFVQAGVEDLQLPLALEEEEERIVLFDRHGNMIESPHKWSWGYGHADFFMYKQMQVCSLFCTLKEDGAYMDHFRLPGNFILPFRNCKPPVVKYGGFGQVIKVEIEPSHLLYKGKSRKPEYFCVKTIRHDVPEHPDEADSLARRLVIRDRKDREHLHRLLFSFRRVDFYYLVFEWADGDLTELWQEMPKRYKPSDHEHVCWFLRQCVGIMRSLHGLQNHASSLAPGEGGRPVFYDACHGRHSDLKPENILWFKNYQDSKKDHLVIADLGLTQFRTTKSKSRVAWADVGGYTEAYKAPESDVKHVVGGKYDIWGIGCVFLLHASVFLRGDAGCIEEFSERRKAEANKHPRHGNCVDNAFYYLVREGEHGDISSRTSNRTQYRGEVKKEVREWISKLQADKSCSAPMRDFLRLIGEGMLVADDSSRYDTKKILSGLSNIYDELQKPKDAGSPRNTPTWHDLQSGVNNQHYRDATTRQSEALAGMAGWQENPGASIKRASEIDLESRPNDHGPHTPINTSSDLPLQQTSSVRQLILKFERLKKKEDSRK</sequence>
<dbReference type="Gene3D" id="1.10.510.10">
    <property type="entry name" value="Transferase(Phosphotransferase) domain 1"/>
    <property type="match status" value="1"/>
</dbReference>
<protein>
    <recommendedName>
        <fullName evidence="2">Protein kinase domain-containing protein</fullName>
    </recommendedName>
</protein>